<accession>A0ABZ0QD44</accession>
<reference evidence="3 4" key="1">
    <citation type="submission" date="2023-11" db="EMBL/GenBank/DDBJ databases">
        <title>Plant-associative lifestyle of Vibrio porteresiae and its evolutionary dynamics.</title>
        <authorList>
            <person name="Rameshkumar N."/>
            <person name="Kirti K."/>
        </authorList>
    </citation>
    <scope>NUCLEOTIDE SEQUENCE [LARGE SCALE GENOMIC DNA]</scope>
    <source>
        <strain evidence="3 4">MSSRF30</strain>
    </source>
</reference>
<keyword evidence="3" id="KW-0969">Cilium</keyword>
<organism evidence="3 4">
    <name type="scientific">Vibrio porteresiae DSM 19223</name>
    <dbReference type="NCBI Taxonomy" id="1123496"/>
    <lineage>
        <taxon>Bacteria</taxon>
        <taxon>Pseudomonadati</taxon>
        <taxon>Pseudomonadota</taxon>
        <taxon>Gammaproteobacteria</taxon>
        <taxon>Vibrionales</taxon>
        <taxon>Vibrionaceae</taxon>
        <taxon>Vibrio</taxon>
    </lineage>
</organism>
<dbReference type="InterPro" id="IPR036429">
    <property type="entry name" value="SpoA-like_sf"/>
</dbReference>
<feature type="domain" description="Flagellar motor switch protein FliN-like C-terminal" evidence="2">
    <location>
        <begin position="287"/>
        <end position="351"/>
    </location>
</feature>
<proteinExistence type="predicted"/>
<dbReference type="SUPFAM" id="SSF101801">
    <property type="entry name" value="Surface presentation of antigens (SPOA)"/>
    <property type="match status" value="1"/>
</dbReference>
<sequence length="376" mass="42304">MPNFMTQLPKRSGTEQAHHHLIGHGKQTHFATEQGRLQLTLYPLPQADDQVTYEQMTAYHTDLGTLYMESQQSELWFNQLSNAPYPAANPIDDDSWERQWYRQQMHRELMPLFYPLTEVISGTKANAQPSNEPYYWYRLHWQHEMHRGALIIGLTDITLSAWLHSQTWQHVAQLDTGKLALSAPLILGSLTFDGQQLSHLAAGDVLHCTQPRFSCEGIGSFTFADTLFSLQANFDGTACHYLITQMTSISQTESSMNHLDDWANEPYSQHAMSDQHNANQTLPITLTITLTITAGEVTLSLEELSQLTVGSMITARQIAPGHAQLRQGQRCIASGELVSIEGELGLQLTEIHLPTRRLATPPEKSDEPEAESNAWD</sequence>
<feature type="region of interest" description="Disordered" evidence="1">
    <location>
        <begin position="355"/>
        <end position="376"/>
    </location>
</feature>
<evidence type="ECO:0000259" key="2">
    <source>
        <dbReference type="Pfam" id="PF01052"/>
    </source>
</evidence>
<dbReference type="Gene3D" id="2.30.330.10">
    <property type="entry name" value="SpoA-like"/>
    <property type="match status" value="1"/>
</dbReference>
<keyword evidence="3" id="KW-0966">Cell projection</keyword>
<keyword evidence="3" id="KW-0282">Flagellum</keyword>
<evidence type="ECO:0000313" key="3">
    <source>
        <dbReference type="EMBL" id="WPC73490.1"/>
    </source>
</evidence>
<feature type="region of interest" description="Disordered" evidence="1">
    <location>
        <begin position="1"/>
        <end position="27"/>
    </location>
</feature>
<dbReference type="InterPro" id="IPR001543">
    <property type="entry name" value="FliN-like_C"/>
</dbReference>
<protein>
    <submittedName>
        <fullName evidence="3">FliM/FliN family flagellar motor switch protein</fullName>
    </submittedName>
</protein>
<gene>
    <name evidence="3" type="ORF">R8Z52_15430</name>
</gene>
<keyword evidence="4" id="KW-1185">Reference proteome</keyword>
<dbReference type="Proteomes" id="UP001304071">
    <property type="component" value="Chromosome 1"/>
</dbReference>
<dbReference type="RefSeq" id="WP_261893358.1">
    <property type="nucleotide sequence ID" value="NZ_AP024895.1"/>
</dbReference>
<dbReference type="Pfam" id="PF01052">
    <property type="entry name" value="FliMN_C"/>
    <property type="match status" value="1"/>
</dbReference>
<evidence type="ECO:0000256" key="1">
    <source>
        <dbReference type="SAM" id="MobiDB-lite"/>
    </source>
</evidence>
<dbReference type="EMBL" id="CP138203">
    <property type="protein sequence ID" value="WPC73490.1"/>
    <property type="molecule type" value="Genomic_DNA"/>
</dbReference>
<name>A0ABZ0QD44_9VIBR</name>
<evidence type="ECO:0000313" key="4">
    <source>
        <dbReference type="Proteomes" id="UP001304071"/>
    </source>
</evidence>